<keyword evidence="10" id="KW-1185">Reference proteome</keyword>
<dbReference type="InterPro" id="IPR010998">
    <property type="entry name" value="Integrase_recombinase_N"/>
</dbReference>
<protein>
    <submittedName>
        <fullName evidence="9">Defective protein IntQ</fullName>
    </submittedName>
</protein>
<evidence type="ECO:0000256" key="1">
    <source>
        <dbReference type="ARBA" id="ARBA00008857"/>
    </source>
</evidence>
<dbReference type="CDD" id="cd00397">
    <property type="entry name" value="DNA_BRE_C"/>
    <property type="match status" value="1"/>
</dbReference>
<evidence type="ECO:0000256" key="2">
    <source>
        <dbReference type="ARBA" id="ARBA00022908"/>
    </source>
</evidence>
<keyword evidence="2" id="KW-0229">DNA integration</keyword>
<evidence type="ECO:0000313" key="10">
    <source>
        <dbReference type="Proteomes" id="UP000346198"/>
    </source>
</evidence>
<dbReference type="AlphaFoldDB" id="A0A6C2US70"/>
<sequence length="462" mass="51060">METEAKTKKAKTRSARGTGRLYKRTTDGKEFPPDNKTPGVFWIQYTLNGKRQRHALTGKDGKPITDLRQAEAERKRLTAPMRAGKREEQLEALTAALTQATSETAQAVEDAAPVLRVAEGWQAYLSSQDRPDTGERTLTDYAGIWRGFMDWLGEHTENIHSLRDITPQIAAAYAGSLTKGAASPNTFNKHTSFLKLFFRVLGEEAGLKANPFEKIRRKSIKTNSRRELTIAELKEILTKATGELQTLLALGTFTGLRLGDCCTLKWGEVDLDRGLIRRIPNKTAKSGKPVLVGIPAALFDVLATTPPSRRKGYVLPDYAAAYTHESAKSKATRRPEITKEIQAHFENCGIKTHKAGTGGDTKKRAVVEVGFHSLRHTYVSLHAEAGTPQAMIQGNVGHSNPAMTQHYLHVNEETAFKTAQVLQLEDPKPAALTVPDWIAEKLEGMTAKNWKQIKAEIMEAKA</sequence>
<dbReference type="GO" id="GO:0015074">
    <property type="term" value="P:DNA integration"/>
    <property type="evidence" value="ECO:0007669"/>
    <property type="project" value="UniProtKB-KW"/>
</dbReference>
<dbReference type="PANTHER" id="PTHR30349">
    <property type="entry name" value="PHAGE INTEGRASE-RELATED"/>
    <property type="match status" value="1"/>
</dbReference>
<dbReference type="RefSeq" id="WP_136065324.1">
    <property type="nucleotide sequence ID" value="NZ_CAAHFH010000003.1"/>
</dbReference>
<dbReference type="InterPro" id="IPR044068">
    <property type="entry name" value="CB"/>
</dbReference>
<gene>
    <name evidence="9" type="primary">intQ_2</name>
    <name evidence="9" type="ORF">SCARR_05287</name>
</gene>
<dbReference type="InterPro" id="IPR013762">
    <property type="entry name" value="Integrase-like_cat_sf"/>
</dbReference>
<dbReference type="Pfam" id="PF00589">
    <property type="entry name" value="Phage_integrase"/>
    <property type="match status" value="1"/>
</dbReference>
<proteinExistence type="inferred from homology"/>
<feature type="domain" description="Core-binding (CB)" evidence="8">
    <location>
        <begin position="112"/>
        <end position="202"/>
    </location>
</feature>
<evidence type="ECO:0000256" key="6">
    <source>
        <dbReference type="SAM" id="MobiDB-lite"/>
    </source>
</evidence>
<feature type="domain" description="Tyr recombinase" evidence="7">
    <location>
        <begin position="223"/>
        <end position="420"/>
    </location>
</feature>
<evidence type="ECO:0000256" key="3">
    <source>
        <dbReference type="ARBA" id="ARBA00023125"/>
    </source>
</evidence>
<keyword evidence="4" id="KW-0233">DNA recombination</keyword>
<dbReference type="InterPro" id="IPR050090">
    <property type="entry name" value="Tyrosine_recombinase_XerCD"/>
</dbReference>
<keyword evidence="3 5" id="KW-0238">DNA-binding</keyword>
<name>A0A6C2US70_9BACT</name>
<evidence type="ECO:0000259" key="8">
    <source>
        <dbReference type="PROSITE" id="PS51900"/>
    </source>
</evidence>
<dbReference type="GO" id="GO:0006310">
    <property type="term" value="P:DNA recombination"/>
    <property type="evidence" value="ECO:0007669"/>
    <property type="project" value="UniProtKB-KW"/>
</dbReference>
<comment type="similarity">
    <text evidence="1">Belongs to the 'phage' integrase family.</text>
</comment>
<dbReference type="SUPFAM" id="SSF56349">
    <property type="entry name" value="DNA breaking-rejoining enzymes"/>
    <property type="match status" value="1"/>
</dbReference>
<dbReference type="GO" id="GO:0003677">
    <property type="term" value="F:DNA binding"/>
    <property type="evidence" value="ECO:0007669"/>
    <property type="project" value="UniProtKB-UniRule"/>
</dbReference>
<evidence type="ECO:0000313" key="9">
    <source>
        <dbReference type="EMBL" id="VGO23182.1"/>
    </source>
</evidence>
<feature type="compositionally biased region" description="Basic and acidic residues" evidence="6">
    <location>
        <begin position="24"/>
        <end position="33"/>
    </location>
</feature>
<organism evidence="9 10">
    <name type="scientific">Pontiella sulfatireligans</name>
    <dbReference type="NCBI Taxonomy" id="2750658"/>
    <lineage>
        <taxon>Bacteria</taxon>
        <taxon>Pseudomonadati</taxon>
        <taxon>Kiritimatiellota</taxon>
        <taxon>Kiritimatiellia</taxon>
        <taxon>Kiritimatiellales</taxon>
        <taxon>Pontiellaceae</taxon>
        <taxon>Pontiella</taxon>
    </lineage>
</organism>
<evidence type="ECO:0000256" key="5">
    <source>
        <dbReference type="PROSITE-ProRule" id="PRU01248"/>
    </source>
</evidence>
<dbReference type="Gene3D" id="1.10.443.10">
    <property type="entry name" value="Intergrase catalytic core"/>
    <property type="match status" value="1"/>
</dbReference>
<dbReference type="InterPro" id="IPR002104">
    <property type="entry name" value="Integrase_catalytic"/>
</dbReference>
<feature type="region of interest" description="Disordered" evidence="6">
    <location>
        <begin position="1"/>
        <end position="35"/>
    </location>
</feature>
<dbReference type="PROSITE" id="PS51900">
    <property type="entry name" value="CB"/>
    <property type="match status" value="1"/>
</dbReference>
<dbReference type="Proteomes" id="UP000346198">
    <property type="component" value="Unassembled WGS sequence"/>
</dbReference>
<evidence type="ECO:0000259" key="7">
    <source>
        <dbReference type="PROSITE" id="PS51898"/>
    </source>
</evidence>
<dbReference type="PANTHER" id="PTHR30349:SF41">
    <property type="entry name" value="INTEGRASE_RECOMBINASE PROTEIN MJ0367-RELATED"/>
    <property type="match status" value="1"/>
</dbReference>
<dbReference type="InterPro" id="IPR011010">
    <property type="entry name" value="DNA_brk_join_enz"/>
</dbReference>
<reference evidence="9 10" key="1">
    <citation type="submission" date="2019-04" db="EMBL/GenBank/DDBJ databases">
        <authorList>
            <person name="Van Vliet M D."/>
        </authorList>
    </citation>
    <scope>NUCLEOTIDE SEQUENCE [LARGE SCALE GENOMIC DNA]</scope>
    <source>
        <strain evidence="9 10">F21</strain>
    </source>
</reference>
<dbReference type="Gene3D" id="1.10.150.130">
    <property type="match status" value="1"/>
</dbReference>
<evidence type="ECO:0000256" key="4">
    <source>
        <dbReference type="ARBA" id="ARBA00023172"/>
    </source>
</evidence>
<accession>A0A6C2US70</accession>
<dbReference type="PROSITE" id="PS51898">
    <property type="entry name" value="TYR_RECOMBINASE"/>
    <property type="match status" value="1"/>
</dbReference>
<dbReference type="EMBL" id="CAAHFH010000003">
    <property type="protein sequence ID" value="VGO23182.1"/>
    <property type="molecule type" value="Genomic_DNA"/>
</dbReference>